<protein>
    <recommendedName>
        <fullName evidence="1">VOC domain-containing protein</fullName>
    </recommendedName>
</protein>
<evidence type="ECO:0000313" key="3">
    <source>
        <dbReference type="Proteomes" id="UP000503129"/>
    </source>
</evidence>
<dbReference type="KEGG" id="bsen:DP114_13230"/>
<dbReference type="InterPro" id="IPR037523">
    <property type="entry name" value="VOC_core"/>
</dbReference>
<proteinExistence type="predicted"/>
<accession>A0A856MBS4</accession>
<dbReference type="InterPro" id="IPR004360">
    <property type="entry name" value="Glyas_Fos-R_dOase_dom"/>
</dbReference>
<dbReference type="Pfam" id="PF00903">
    <property type="entry name" value="Glyoxalase"/>
    <property type="match status" value="1"/>
</dbReference>
<reference evidence="2 3" key="1">
    <citation type="submission" date="2018-06" db="EMBL/GenBank/DDBJ databases">
        <title>Comparative genomics of Brasilonema spp. strains.</title>
        <authorList>
            <person name="Alvarenga D.O."/>
            <person name="Fiore M.F."/>
            <person name="Varani A.M."/>
        </authorList>
    </citation>
    <scope>NUCLEOTIDE SEQUENCE [LARGE SCALE GENOMIC DNA]</scope>
    <source>
        <strain evidence="2 3">CENA114</strain>
    </source>
</reference>
<dbReference type="AlphaFoldDB" id="A0A856MBS4"/>
<dbReference type="Gene3D" id="3.10.180.10">
    <property type="entry name" value="2,3-Dihydroxybiphenyl 1,2-Dioxygenase, domain 1"/>
    <property type="match status" value="1"/>
</dbReference>
<dbReference type="InterPro" id="IPR029068">
    <property type="entry name" value="Glyas_Bleomycin-R_OHBP_Dase"/>
</dbReference>
<dbReference type="Proteomes" id="UP000503129">
    <property type="component" value="Chromosome"/>
</dbReference>
<dbReference type="RefSeq" id="WP_169264470.1">
    <property type="nucleotide sequence ID" value="NZ_CAWOXK010000001.1"/>
</dbReference>
<organism evidence="2 3">
    <name type="scientific">Brasilonema sennae CENA114</name>
    <dbReference type="NCBI Taxonomy" id="415709"/>
    <lineage>
        <taxon>Bacteria</taxon>
        <taxon>Bacillati</taxon>
        <taxon>Cyanobacteriota</taxon>
        <taxon>Cyanophyceae</taxon>
        <taxon>Nostocales</taxon>
        <taxon>Scytonemataceae</taxon>
        <taxon>Brasilonema</taxon>
        <taxon>Bromeliae group (in: Brasilonema)</taxon>
    </lineage>
</organism>
<dbReference type="PROSITE" id="PS51819">
    <property type="entry name" value="VOC"/>
    <property type="match status" value="1"/>
</dbReference>
<evidence type="ECO:0000313" key="2">
    <source>
        <dbReference type="EMBL" id="QDL08725.1"/>
    </source>
</evidence>
<feature type="domain" description="VOC" evidence="1">
    <location>
        <begin position="6"/>
        <end position="123"/>
    </location>
</feature>
<evidence type="ECO:0000259" key="1">
    <source>
        <dbReference type="PROSITE" id="PS51819"/>
    </source>
</evidence>
<gene>
    <name evidence="2" type="ORF">DP114_13230</name>
</gene>
<sequence>MNVIQGLTKALVYVTDIDKQIDFYQNKLGLTIKCRQSIEGRIDKQWVEFITGECTLVLHGNMQKQIGTDKPTLLAFHVDDIDAAYKELTERGVKLSAIRSPSPGLKIAEGIDPEGNPFSIDCQK</sequence>
<dbReference type="EMBL" id="CP030118">
    <property type="protein sequence ID" value="QDL08725.1"/>
    <property type="molecule type" value="Genomic_DNA"/>
</dbReference>
<keyword evidence="3" id="KW-1185">Reference proteome</keyword>
<dbReference type="SUPFAM" id="SSF54593">
    <property type="entry name" value="Glyoxalase/Bleomycin resistance protein/Dihydroxybiphenyl dioxygenase"/>
    <property type="match status" value="1"/>
</dbReference>
<name>A0A856MBS4_9CYAN</name>